<evidence type="ECO:0000256" key="1">
    <source>
        <dbReference type="ARBA" id="ARBA00006056"/>
    </source>
</evidence>
<dbReference type="InterPro" id="IPR036111">
    <property type="entry name" value="Mal/L-sulfo/L-lacto_DH-like_sf"/>
</dbReference>
<dbReference type="AlphaFoldDB" id="A0A382GPB3"/>
<keyword evidence="2" id="KW-0560">Oxidoreductase</keyword>
<dbReference type="Pfam" id="PF02615">
    <property type="entry name" value="Ldh_2"/>
    <property type="match status" value="1"/>
</dbReference>
<dbReference type="InterPro" id="IPR043143">
    <property type="entry name" value="Mal/L-sulf/L-lact_DH-like_NADP"/>
</dbReference>
<evidence type="ECO:0008006" key="4">
    <source>
        <dbReference type="Google" id="ProtNLM"/>
    </source>
</evidence>
<evidence type="ECO:0000313" key="3">
    <source>
        <dbReference type="EMBL" id="SVB76976.1"/>
    </source>
</evidence>
<dbReference type="PANTHER" id="PTHR11091:SF0">
    <property type="entry name" value="MALATE DEHYDROGENASE"/>
    <property type="match status" value="1"/>
</dbReference>
<comment type="similarity">
    <text evidence="1">Belongs to the LDH2/MDH2 oxidoreductase family.</text>
</comment>
<sequence>MNQPPEEFIPVQEARLLSFVAACFEKSGIDADHAAIITRLLVNSDLRGVRSHGFRCASGYTRGFEQGSYNPSPDIRIVRETPAMSVLDGDGTLGYLPMVKASEIAVDKARAIGVGIAVVRHIGHYGSAGHYARICLEAGCVGFSVAGFRGEGKSREADPKRSVGFGGNPPISFAIPAREEPDVVLDAGASILASHDGEGSEELLERLPSAFFKSMGLVAAANLLGGALTGFTSPEGDAIEARWPGADRGGMVMAIDLEQVVDGELFRAETDRYSRDVRANYAPIPGTDEAWLPGATEDQCMAR</sequence>
<dbReference type="EMBL" id="UINC01056674">
    <property type="protein sequence ID" value="SVB76976.1"/>
    <property type="molecule type" value="Genomic_DNA"/>
</dbReference>
<dbReference type="Gene3D" id="3.30.1370.60">
    <property type="entry name" value="Hypothetical oxidoreductase yiak, domain 2"/>
    <property type="match status" value="1"/>
</dbReference>
<protein>
    <recommendedName>
        <fullName evidence="4">Ldh family oxidoreductase</fullName>
    </recommendedName>
</protein>
<dbReference type="GO" id="GO:0016491">
    <property type="term" value="F:oxidoreductase activity"/>
    <property type="evidence" value="ECO:0007669"/>
    <property type="project" value="UniProtKB-KW"/>
</dbReference>
<reference evidence="3" key="1">
    <citation type="submission" date="2018-05" db="EMBL/GenBank/DDBJ databases">
        <authorList>
            <person name="Lanie J.A."/>
            <person name="Ng W.-L."/>
            <person name="Kazmierczak K.M."/>
            <person name="Andrzejewski T.M."/>
            <person name="Davidsen T.M."/>
            <person name="Wayne K.J."/>
            <person name="Tettelin H."/>
            <person name="Glass J.I."/>
            <person name="Rusch D."/>
            <person name="Podicherti R."/>
            <person name="Tsui H.-C.T."/>
            <person name="Winkler M.E."/>
        </authorList>
    </citation>
    <scope>NUCLEOTIDE SEQUENCE</scope>
</reference>
<dbReference type="InterPro" id="IPR003767">
    <property type="entry name" value="Malate/L-lactate_DH-like"/>
</dbReference>
<dbReference type="Gene3D" id="1.10.1530.10">
    <property type="match status" value="1"/>
</dbReference>
<dbReference type="PANTHER" id="PTHR11091">
    <property type="entry name" value="OXIDOREDUCTASE-RELATED"/>
    <property type="match status" value="1"/>
</dbReference>
<proteinExistence type="inferred from homology"/>
<dbReference type="SUPFAM" id="SSF89733">
    <property type="entry name" value="L-sulfolactate dehydrogenase-like"/>
    <property type="match status" value="1"/>
</dbReference>
<organism evidence="3">
    <name type="scientific">marine metagenome</name>
    <dbReference type="NCBI Taxonomy" id="408172"/>
    <lineage>
        <taxon>unclassified sequences</taxon>
        <taxon>metagenomes</taxon>
        <taxon>ecological metagenomes</taxon>
    </lineage>
</organism>
<name>A0A382GPB3_9ZZZZ</name>
<dbReference type="InterPro" id="IPR043144">
    <property type="entry name" value="Mal/L-sulf/L-lact_DH-like_ah"/>
</dbReference>
<accession>A0A382GPB3</accession>
<feature type="non-terminal residue" evidence="3">
    <location>
        <position position="303"/>
    </location>
</feature>
<evidence type="ECO:0000256" key="2">
    <source>
        <dbReference type="ARBA" id="ARBA00023002"/>
    </source>
</evidence>
<gene>
    <name evidence="3" type="ORF">METZ01_LOCUS229830</name>
</gene>